<evidence type="ECO:0000313" key="2">
    <source>
        <dbReference type="Proteomes" id="UP000734511"/>
    </source>
</evidence>
<proteinExistence type="predicted"/>
<comment type="caution">
    <text evidence="1">The sequence shown here is derived from an EMBL/GenBank/DDBJ whole genome shotgun (WGS) entry which is preliminary data.</text>
</comment>
<dbReference type="Proteomes" id="UP000734511">
    <property type="component" value="Unassembled WGS sequence"/>
</dbReference>
<evidence type="ECO:0000313" key="1">
    <source>
        <dbReference type="EMBL" id="NJP42275.1"/>
    </source>
</evidence>
<gene>
    <name evidence="1" type="ORF">HCN08_02420</name>
</gene>
<organism evidence="1 2">
    <name type="scientific">Actinacidiphila epipremni</name>
    <dbReference type="NCBI Taxonomy" id="2053013"/>
    <lineage>
        <taxon>Bacteria</taxon>
        <taxon>Bacillati</taxon>
        <taxon>Actinomycetota</taxon>
        <taxon>Actinomycetes</taxon>
        <taxon>Kitasatosporales</taxon>
        <taxon>Streptomycetaceae</taxon>
        <taxon>Actinacidiphila</taxon>
    </lineage>
</organism>
<protein>
    <submittedName>
        <fullName evidence="1">Mobile element protein</fullName>
    </submittedName>
</protein>
<dbReference type="EMBL" id="JAATEJ010000001">
    <property type="protein sequence ID" value="NJP42275.1"/>
    <property type="molecule type" value="Genomic_DNA"/>
</dbReference>
<name>A0ABX0ZES4_9ACTN</name>
<reference evidence="1 2" key="1">
    <citation type="submission" date="2020-03" db="EMBL/GenBank/DDBJ databases">
        <title>WGS of actinomycetes isolated from Thailand.</title>
        <authorList>
            <person name="Thawai C."/>
        </authorList>
    </citation>
    <scope>NUCLEOTIDE SEQUENCE [LARGE SCALE GENOMIC DNA]</scope>
    <source>
        <strain evidence="1 2">PRB2-1</strain>
    </source>
</reference>
<keyword evidence="2" id="KW-1185">Reference proteome</keyword>
<accession>A0ABX0ZES4</accession>
<sequence>MPPEPYLADPADLAVWLPVPADDPKLLAALAAASKRFAGAVRHPVRAVLGDTTTLYGDCTDRLLLPAAPVLRIVSVTVDGTALEAGTSYKVRRDASVLRRIGDVWPDWAEVDVVWDHGYDPIPDDVQEVVIDQARSLFRVQPGVQTIQAGGEAITYGAQAAVGVTAQWTTAVERYRLNRGESP</sequence>